<dbReference type="EMBL" id="CP001739">
    <property type="protein sequence ID" value="ACZ09154.1"/>
    <property type="molecule type" value="Genomic_DNA"/>
</dbReference>
<dbReference type="AlphaFoldDB" id="D1AKN8"/>
<proteinExistence type="predicted"/>
<dbReference type="GO" id="GO:0004325">
    <property type="term" value="F:ferrochelatase activity"/>
    <property type="evidence" value="ECO:0007669"/>
    <property type="project" value="InterPro"/>
</dbReference>
<dbReference type="InterPro" id="IPR036291">
    <property type="entry name" value="NAD(P)-bd_dom_sf"/>
</dbReference>
<dbReference type="STRING" id="526218.Sterm_2300"/>
<keyword evidence="5" id="KW-0627">Porphyrin biosynthesis</keyword>
<dbReference type="eggNOG" id="COG1648">
    <property type="taxonomic scope" value="Bacteria"/>
</dbReference>
<dbReference type="Gene3D" id="3.40.50.720">
    <property type="entry name" value="NAD(P)-binding Rossmann-like Domain"/>
    <property type="match status" value="1"/>
</dbReference>
<reference evidence="7 8" key="2">
    <citation type="journal article" date="2010" name="Stand. Genomic Sci.">
        <title>Complete genome sequence of Sebaldella termitidis type strain (NCTC 11300).</title>
        <authorList>
            <person name="Harmon-Smith M."/>
            <person name="Celia L."/>
            <person name="Chertkov O."/>
            <person name="Lapidus A."/>
            <person name="Copeland A."/>
            <person name="Glavina Del Rio T."/>
            <person name="Nolan M."/>
            <person name="Lucas S."/>
            <person name="Tice H."/>
            <person name="Cheng J.F."/>
            <person name="Han C."/>
            <person name="Detter J.C."/>
            <person name="Bruce D."/>
            <person name="Goodwin L."/>
            <person name="Pitluck S."/>
            <person name="Pati A."/>
            <person name="Liolios K."/>
            <person name="Ivanova N."/>
            <person name="Mavromatis K."/>
            <person name="Mikhailova N."/>
            <person name="Chen A."/>
            <person name="Palaniappan K."/>
            <person name="Land M."/>
            <person name="Hauser L."/>
            <person name="Chang Y.J."/>
            <person name="Jeffries C.D."/>
            <person name="Brettin T."/>
            <person name="Goker M."/>
            <person name="Beck B."/>
            <person name="Bristow J."/>
            <person name="Eisen J.A."/>
            <person name="Markowitz V."/>
            <person name="Hugenholtz P."/>
            <person name="Kyrpides N.C."/>
            <person name="Klenk H.P."/>
            <person name="Chen F."/>
        </authorList>
    </citation>
    <scope>NUCLEOTIDE SEQUENCE [LARGE SCALE GENOMIC DNA]</scope>
    <source>
        <strain evidence="8">ATCC 33386 / NCTC 11300</strain>
    </source>
</reference>
<dbReference type="KEGG" id="str:Sterm_2300"/>
<protein>
    <recommendedName>
        <fullName evidence="2">precorrin-2 dehydrogenase</fullName>
        <ecNumber evidence="2">1.3.1.76</ecNumber>
    </recommendedName>
</protein>
<dbReference type="SUPFAM" id="SSF51735">
    <property type="entry name" value="NAD(P)-binding Rossmann-fold domains"/>
    <property type="match status" value="1"/>
</dbReference>
<comment type="catalytic activity">
    <reaction evidence="6">
        <text>precorrin-2 + NAD(+) = sirohydrochlorin + NADH + 2 H(+)</text>
        <dbReference type="Rhea" id="RHEA:15613"/>
        <dbReference type="ChEBI" id="CHEBI:15378"/>
        <dbReference type="ChEBI" id="CHEBI:57540"/>
        <dbReference type="ChEBI" id="CHEBI:57945"/>
        <dbReference type="ChEBI" id="CHEBI:58351"/>
        <dbReference type="ChEBI" id="CHEBI:58827"/>
        <dbReference type="EC" id="1.3.1.76"/>
    </reaction>
</comment>
<comment type="pathway">
    <text evidence="1">Porphyrin-containing compound metabolism; siroheme biosynthesis; sirohydrochlorin from precorrin-2: step 1/1.</text>
</comment>
<reference evidence="8" key="1">
    <citation type="submission" date="2009-09" db="EMBL/GenBank/DDBJ databases">
        <title>The complete chromosome of Sebaldella termitidis ATCC 33386.</title>
        <authorList>
            <consortium name="US DOE Joint Genome Institute (JGI-PGF)"/>
            <person name="Lucas S."/>
            <person name="Copeland A."/>
            <person name="Lapidus A."/>
            <person name="Glavina del Rio T."/>
            <person name="Dalin E."/>
            <person name="Tice H."/>
            <person name="Bruce D."/>
            <person name="Goodwin L."/>
            <person name="Pitluck S."/>
            <person name="Kyrpides N."/>
            <person name="Mavromatis K."/>
            <person name="Ivanova N."/>
            <person name="Mikhailova N."/>
            <person name="Sims D."/>
            <person name="Meincke L."/>
            <person name="Brettin T."/>
            <person name="Detter J.C."/>
            <person name="Han C."/>
            <person name="Larimer F."/>
            <person name="Land M."/>
            <person name="Hauser L."/>
            <person name="Markowitz V."/>
            <person name="Cheng J.F."/>
            <person name="Hugenholtz P."/>
            <person name="Woyke T."/>
            <person name="Wu D."/>
            <person name="Eisen J.A."/>
        </authorList>
    </citation>
    <scope>NUCLEOTIDE SEQUENCE [LARGE SCALE GENOMIC DNA]</scope>
    <source>
        <strain evidence="8">ATCC 33386 / NCTC 11300</strain>
    </source>
</reference>
<evidence type="ECO:0000313" key="7">
    <source>
        <dbReference type="EMBL" id="ACZ09154.1"/>
    </source>
</evidence>
<dbReference type="PANTHER" id="PTHR35330:SF1">
    <property type="entry name" value="SIROHEME BIOSYNTHESIS PROTEIN MET8"/>
    <property type="match status" value="1"/>
</dbReference>
<dbReference type="GO" id="GO:0043115">
    <property type="term" value="F:precorrin-2 dehydrogenase activity"/>
    <property type="evidence" value="ECO:0007669"/>
    <property type="project" value="UniProtKB-EC"/>
</dbReference>
<dbReference type="NCBIfam" id="TIGR01470">
    <property type="entry name" value="cysG_Nterm"/>
    <property type="match status" value="1"/>
</dbReference>
<dbReference type="InterPro" id="IPR028161">
    <property type="entry name" value="Met8-like"/>
</dbReference>
<dbReference type="Pfam" id="PF13241">
    <property type="entry name" value="NAD_binding_7"/>
    <property type="match status" value="1"/>
</dbReference>
<gene>
    <name evidence="7" type="ordered locus">Sterm_2300</name>
</gene>
<keyword evidence="8" id="KW-1185">Reference proteome</keyword>
<dbReference type="GO" id="GO:0019354">
    <property type="term" value="P:siroheme biosynthetic process"/>
    <property type="evidence" value="ECO:0007669"/>
    <property type="project" value="UniProtKB-UniPathway"/>
</dbReference>
<organism evidence="7 8">
    <name type="scientific">Sebaldella termitidis (strain ATCC 33386 / NCTC 11300)</name>
    <dbReference type="NCBI Taxonomy" id="526218"/>
    <lineage>
        <taxon>Bacteria</taxon>
        <taxon>Fusobacteriati</taxon>
        <taxon>Fusobacteriota</taxon>
        <taxon>Fusobacteriia</taxon>
        <taxon>Fusobacteriales</taxon>
        <taxon>Leptotrichiaceae</taxon>
        <taxon>Sebaldella</taxon>
    </lineage>
</organism>
<evidence type="ECO:0000256" key="4">
    <source>
        <dbReference type="ARBA" id="ARBA00023027"/>
    </source>
</evidence>
<dbReference type="PANTHER" id="PTHR35330">
    <property type="entry name" value="SIROHEME BIOSYNTHESIS PROTEIN MET8"/>
    <property type="match status" value="1"/>
</dbReference>
<keyword evidence="4" id="KW-0520">NAD</keyword>
<evidence type="ECO:0000256" key="1">
    <source>
        <dbReference type="ARBA" id="ARBA00005010"/>
    </source>
</evidence>
<dbReference type="HOGENOM" id="CLU_011276_8_3_0"/>
<dbReference type="InterPro" id="IPR006367">
    <property type="entry name" value="Sirohaem_synthase_N"/>
</dbReference>
<evidence type="ECO:0000256" key="5">
    <source>
        <dbReference type="ARBA" id="ARBA00023244"/>
    </source>
</evidence>
<dbReference type="Proteomes" id="UP000000845">
    <property type="component" value="Chromosome"/>
</dbReference>
<evidence type="ECO:0000256" key="3">
    <source>
        <dbReference type="ARBA" id="ARBA00023002"/>
    </source>
</evidence>
<dbReference type="RefSeq" id="WP_012861748.1">
    <property type="nucleotide sequence ID" value="NC_013517.1"/>
</dbReference>
<evidence type="ECO:0000256" key="2">
    <source>
        <dbReference type="ARBA" id="ARBA00012400"/>
    </source>
</evidence>
<name>D1AKN8_SEBTE</name>
<dbReference type="EC" id="1.3.1.76" evidence="2"/>
<evidence type="ECO:0000313" key="8">
    <source>
        <dbReference type="Proteomes" id="UP000000845"/>
    </source>
</evidence>
<dbReference type="UniPathway" id="UPA00262">
    <property type="reaction ID" value="UER00222"/>
</dbReference>
<keyword evidence="3" id="KW-0560">Oxidoreductase</keyword>
<accession>D1AKN8</accession>
<evidence type="ECO:0000256" key="6">
    <source>
        <dbReference type="ARBA" id="ARBA00047561"/>
    </source>
</evidence>
<sequence length="145" mass="16759">MFFPVCIDIENKKCLVIGGGKIAYKKIKTLSRYNSDITVIAEEIKEEKIREIGNIDIREKRFSDENLREYMLVVAATDDKELNEEIAEFCIKNNILVNNVTSKNKMNVRFGAILEDEDYQILVSSHGKNCKNSKKLRDEIKNIIK</sequence>